<evidence type="ECO:0000313" key="3">
    <source>
        <dbReference type="Proteomes" id="UP000019222"/>
    </source>
</evidence>
<reference evidence="2 3" key="1">
    <citation type="submission" date="2013-02" db="EMBL/GenBank/DDBJ databases">
        <title>The complete genome sequence of Corynebacterium vitaeruminis DSM 20294.</title>
        <authorList>
            <person name="Ruckert C."/>
            <person name="Albersmeier A."/>
            <person name="Kalinowski J."/>
        </authorList>
    </citation>
    <scope>NUCLEOTIDE SEQUENCE [LARGE SCALE GENOMIC DNA]</scope>
    <source>
        <strain evidence="3">ATCC 10234</strain>
    </source>
</reference>
<dbReference type="Proteomes" id="UP000019222">
    <property type="component" value="Chromosome"/>
</dbReference>
<keyword evidence="3" id="KW-1185">Reference proteome</keyword>
<dbReference type="eggNOG" id="COG1511">
    <property type="taxonomic scope" value="Bacteria"/>
</dbReference>
<dbReference type="InterPro" id="IPR029058">
    <property type="entry name" value="AB_hydrolase_fold"/>
</dbReference>
<organism evidence="2 3">
    <name type="scientific">Corynebacterium vitaeruminis DSM 20294</name>
    <dbReference type="NCBI Taxonomy" id="1224164"/>
    <lineage>
        <taxon>Bacteria</taxon>
        <taxon>Bacillati</taxon>
        <taxon>Actinomycetota</taxon>
        <taxon>Actinomycetes</taxon>
        <taxon>Mycobacteriales</taxon>
        <taxon>Corynebacteriaceae</taxon>
        <taxon>Corynebacterium</taxon>
    </lineage>
</organism>
<dbReference type="SUPFAM" id="SSF53474">
    <property type="entry name" value="alpha/beta-Hydrolases"/>
    <property type="match status" value="1"/>
</dbReference>
<dbReference type="Gene3D" id="3.40.50.1820">
    <property type="entry name" value="alpha/beta hydrolase"/>
    <property type="match status" value="1"/>
</dbReference>
<dbReference type="ESTHER" id="9cory-w5yaz8">
    <property type="family name" value="Duf_1023"/>
</dbReference>
<evidence type="ECO:0000313" key="2">
    <source>
        <dbReference type="EMBL" id="AHI23718.1"/>
    </source>
</evidence>
<gene>
    <name evidence="2" type="ORF">B843_11710</name>
</gene>
<dbReference type="AlphaFoldDB" id="W5YAZ8"/>
<dbReference type="EMBL" id="CP004353">
    <property type="protein sequence ID" value="AHI23718.1"/>
    <property type="molecule type" value="Genomic_DNA"/>
</dbReference>
<sequence>MTPFVLDASLLRAEAARLGRDSAVLTAERAAATDALGEDFLLLDSPAFAAGRRRFGDILEELGAPLMALGRMEAALLLTAIAQEELERAYRLVAGVGGMSPAHELADRSGLISAILRDLVGLGRALDLACAKEIEAAARLCTPLAPPPRHSLGDFAGVRLDEVNAVNLLGAPPEVLALAERYPDARLLEVGDGTIAAAFGDLDSADCVVTMVAGVGSSDPAGWEGNLGRAERLHRSTGAATIMWLGYEAPDSVPEALSTAPARAGGERLREFQSGLRGRNPGAALVVAGHSYGSTVAGHAATGEGLDADALVLMGSPGVPGELTLRGEDPRVVAVLGDRDPIGLAGTGELAVHGRDPAAATSGFERWRVPGDHSGYVDDPVFVDKLRGLLTETATAKGA</sequence>
<dbReference type="PATRIC" id="fig|1224164.3.peg.2359"/>
<dbReference type="STRING" id="1224164.B843_11710"/>
<evidence type="ECO:0000259" key="1">
    <source>
        <dbReference type="Pfam" id="PF06259"/>
    </source>
</evidence>
<dbReference type="Pfam" id="PF06259">
    <property type="entry name" value="Abhydrolase_8"/>
    <property type="match status" value="1"/>
</dbReference>
<dbReference type="RefSeq" id="WP_025253703.1">
    <property type="nucleotide sequence ID" value="NZ_CP004353.1"/>
</dbReference>
<dbReference type="KEGG" id="cvt:B843_11710"/>
<feature type="domain" description="DUF1023" evidence="1">
    <location>
        <begin position="193"/>
        <end position="320"/>
    </location>
</feature>
<dbReference type="HOGENOM" id="CLU_059711_0_0_11"/>
<dbReference type="InterPro" id="IPR010427">
    <property type="entry name" value="DUF1023"/>
</dbReference>
<accession>W5YAZ8</accession>
<proteinExistence type="predicted"/>
<protein>
    <recommendedName>
        <fullName evidence="1">DUF1023 domain-containing protein</fullName>
    </recommendedName>
</protein>
<name>W5YAZ8_9CORY</name>